<comment type="caution">
    <text evidence="1">The sequence shown here is derived from an EMBL/GenBank/DDBJ whole genome shotgun (WGS) entry which is preliminary data.</text>
</comment>
<dbReference type="EMBL" id="SSFD01000108">
    <property type="protein sequence ID" value="TXH86438.1"/>
    <property type="molecule type" value="Genomic_DNA"/>
</dbReference>
<reference evidence="1 2" key="1">
    <citation type="submission" date="2018-09" db="EMBL/GenBank/DDBJ databases">
        <title>Metagenome Assembled Genomes from an Advanced Water Purification Facility.</title>
        <authorList>
            <person name="Stamps B.W."/>
            <person name="Spear J.R."/>
        </authorList>
    </citation>
    <scope>NUCLEOTIDE SEQUENCE [LARGE SCALE GENOMIC DNA]</scope>
    <source>
        <strain evidence="1">Bin_27_1</strain>
    </source>
</reference>
<accession>A0A5C7SRH1</accession>
<evidence type="ECO:0000313" key="2">
    <source>
        <dbReference type="Proteomes" id="UP000321192"/>
    </source>
</evidence>
<gene>
    <name evidence="1" type="ORF">E6Q80_07670</name>
</gene>
<proteinExistence type="predicted"/>
<protein>
    <submittedName>
        <fullName evidence="1">Uncharacterized protein</fullName>
    </submittedName>
</protein>
<dbReference type="RefSeq" id="WP_276658038.1">
    <property type="nucleotide sequence ID" value="NZ_SSFD01000108.1"/>
</dbReference>
<evidence type="ECO:0000313" key="1">
    <source>
        <dbReference type="EMBL" id="TXH86438.1"/>
    </source>
</evidence>
<dbReference type="Proteomes" id="UP000321192">
    <property type="component" value="Unassembled WGS sequence"/>
</dbReference>
<organism evidence="1 2">
    <name type="scientific">Thauera aminoaromatica</name>
    <dbReference type="NCBI Taxonomy" id="164330"/>
    <lineage>
        <taxon>Bacteria</taxon>
        <taxon>Pseudomonadati</taxon>
        <taxon>Pseudomonadota</taxon>
        <taxon>Betaproteobacteria</taxon>
        <taxon>Rhodocyclales</taxon>
        <taxon>Zoogloeaceae</taxon>
        <taxon>Thauera</taxon>
    </lineage>
</organism>
<sequence>MGAEARSRSERSRSHLHPAELLAQALEALAQALEALAPALEVLDRVDENLCTAAKPLIIVKTLNRTRANKGFYYDEKHCKPATRLDTPPIDVCTPANIDGPRDIDHPTPVIDACRPRETGCRLAMLLIIVKTLVCTRAIKGFYYDERLCRRAKVLVDRVENLERWLESLERLCENLGGLEMGSESGRRAEGGAD</sequence>
<name>A0A5C7SRH1_THASP</name>
<dbReference type="AlphaFoldDB" id="A0A5C7SRH1"/>